<gene>
    <name evidence="1" type="ORF">EK21DRAFT_112157</name>
</gene>
<comment type="caution">
    <text evidence="1">The sequence shown here is derived from an EMBL/GenBank/DDBJ whole genome shotgun (WGS) entry which is preliminary data.</text>
</comment>
<evidence type="ECO:0000313" key="2">
    <source>
        <dbReference type="Proteomes" id="UP000799777"/>
    </source>
</evidence>
<dbReference type="PANTHER" id="PTHR42085:SF1">
    <property type="entry name" value="F-BOX DOMAIN-CONTAINING PROTEIN"/>
    <property type="match status" value="1"/>
</dbReference>
<reference evidence="1" key="1">
    <citation type="journal article" date="2020" name="Stud. Mycol.">
        <title>101 Dothideomycetes genomes: a test case for predicting lifestyles and emergence of pathogens.</title>
        <authorList>
            <person name="Haridas S."/>
            <person name="Albert R."/>
            <person name="Binder M."/>
            <person name="Bloem J."/>
            <person name="Labutti K."/>
            <person name="Salamov A."/>
            <person name="Andreopoulos B."/>
            <person name="Baker S."/>
            <person name="Barry K."/>
            <person name="Bills G."/>
            <person name="Bluhm B."/>
            <person name="Cannon C."/>
            <person name="Castanera R."/>
            <person name="Culley D."/>
            <person name="Daum C."/>
            <person name="Ezra D."/>
            <person name="Gonzalez J."/>
            <person name="Henrissat B."/>
            <person name="Kuo A."/>
            <person name="Liang C."/>
            <person name="Lipzen A."/>
            <person name="Lutzoni F."/>
            <person name="Magnuson J."/>
            <person name="Mondo S."/>
            <person name="Nolan M."/>
            <person name="Ohm R."/>
            <person name="Pangilinan J."/>
            <person name="Park H.-J."/>
            <person name="Ramirez L."/>
            <person name="Alfaro M."/>
            <person name="Sun H."/>
            <person name="Tritt A."/>
            <person name="Yoshinaga Y."/>
            <person name="Zwiers L.-H."/>
            <person name="Turgeon B."/>
            <person name="Goodwin S."/>
            <person name="Spatafora J."/>
            <person name="Crous P."/>
            <person name="Grigoriev I."/>
        </authorList>
    </citation>
    <scope>NUCLEOTIDE SEQUENCE</scope>
    <source>
        <strain evidence="1">CBS 110217</strain>
    </source>
</reference>
<sequence>MAATDIKNPTLLALPGELRNRIYGMCRSPSAIISLHPNTDGRPYWETQGGQFLGLIQTCRQIRTECVSSLMRDITFKIPLEVADHFAYTFFVGMNLPKFVVDLSRTIDTWYPASPEQTLARPDAGVCTLDKNKFEAMNGILTWNAKTLAGPFGTSREY</sequence>
<dbReference type="Proteomes" id="UP000799777">
    <property type="component" value="Unassembled WGS sequence"/>
</dbReference>
<dbReference type="OrthoDB" id="3677049at2759"/>
<proteinExistence type="predicted"/>
<evidence type="ECO:0000313" key="1">
    <source>
        <dbReference type="EMBL" id="KAF2030237.1"/>
    </source>
</evidence>
<dbReference type="InterPro" id="IPR038883">
    <property type="entry name" value="AN11006-like"/>
</dbReference>
<dbReference type="AlphaFoldDB" id="A0A9P4H9Y4"/>
<name>A0A9P4H9Y4_9PLEO</name>
<keyword evidence="2" id="KW-1185">Reference proteome</keyword>
<protein>
    <submittedName>
        <fullName evidence="1">Uncharacterized protein</fullName>
    </submittedName>
</protein>
<dbReference type="EMBL" id="ML978192">
    <property type="protein sequence ID" value="KAF2030237.1"/>
    <property type="molecule type" value="Genomic_DNA"/>
</dbReference>
<accession>A0A9P4H9Y4</accession>
<organism evidence="1 2">
    <name type="scientific">Setomelanomma holmii</name>
    <dbReference type="NCBI Taxonomy" id="210430"/>
    <lineage>
        <taxon>Eukaryota</taxon>
        <taxon>Fungi</taxon>
        <taxon>Dikarya</taxon>
        <taxon>Ascomycota</taxon>
        <taxon>Pezizomycotina</taxon>
        <taxon>Dothideomycetes</taxon>
        <taxon>Pleosporomycetidae</taxon>
        <taxon>Pleosporales</taxon>
        <taxon>Pleosporineae</taxon>
        <taxon>Phaeosphaeriaceae</taxon>
        <taxon>Setomelanomma</taxon>
    </lineage>
</organism>
<dbReference type="PANTHER" id="PTHR42085">
    <property type="entry name" value="F-BOX DOMAIN-CONTAINING PROTEIN"/>
    <property type="match status" value="1"/>
</dbReference>